<dbReference type="InterPro" id="IPR002837">
    <property type="entry name" value="DUF123"/>
</dbReference>
<organism evidence="1 2">
    <name type="scientific">Methanofollis aquaemaris</name>
    <dbReference type="NCBI Taxonomy" id="126734"/>
    <lineage>
        <taxon>Archaea</taxon>
        <taxon>Methanobacteriati</taxon>
        <taxon>Methanobacteriota</taxon>
        <taxon>Stenosarchaea group</taxon>
        <taxon>Methanomicrobia</taxon>
        <taxon>Methanomicrobiales</taxon>
        <taxon>Methanomicrobiaceae</taxon>
        <taxon>Methanofollis</taxon>
    </lineage>
</organism>
<dbReference type="PANTHER" id="PTHR37460:SF1">
    <property type="entry name" value="ENDONUCLEASE III"/>
    <property type="match status" value="1"/>
</dbReference>
<sequence length="151" mass="16532">MRGIYCLVFQNRAATLRVGALGEVAFREGWHLYVGSAQGPGGLGARVGRHVRLAEKRDRNPRWHVDRLLLSETFVLRGVVCGATEDDLECRLAAAIGGEAIEGFGCSDCRCFSHLFYRPDDPFTGVADAFTSIGLDPHIKKTNMVGCHLNV</sequence>
<name>A0A8A3S5Q8_9EURY</name>
<dbReference type="GeneID" id="76424320"/>
<dbReference type="EMBL" id="CP036172">
    <property type="protein sequence ID" value="QSZ67475.1"/>
    <property type="molecule type" value="Genomic_DNA"/>
</dbReference>
<accession>A0A8A3S5Q8</accession>
<dbReference type="CDD" id="cd10441">
    <property type="entry name" value="GIY-YIG_COG1833"/>
    <property type="match status" value="1"/>
</dbReference>
<evidence type="ECO:0000313" key="2">
    <source>
        <dbReference type="Proteomes" id="UP001042704"/>
    </source>
</evidence>
<dbReference type="RefSeq" id="WP_265580365.1">
    <property type="nucleotide sequence ID" value="NZ_CP036172.1"/>
</dbReference>
<dbReference type="Proteomes" id="UP001042704">
    <property type="component" value="Chromosome"/>
</dbReference>
<dbReference type="PANTHER" id="PTHR37460">
    <property type="entry name" value="ENDONUCLEASE III"/>
    <property type="match status" value="1"/>
</dbReference>
<evidence type="ECO:0000313" key="1">
    <source>
        <dbReference type="EMBL" id="QSZ67475.1"/>
    </source>
</evidence>
<reference evidence="1" key="2">
    <citation type="submission" date="2019-02" db="EMBL/GenBank/DDBJ databases">
        <authorList>
            <person name="Chen S.-C."/>
            <person name="Chien H.-H."/>
            <person name="Lai M.-C."/>
        </authorList>
    </citation>
    <scope>NUCLEOTIDE SEQUENCE</scope>
    <source>
        <strain evidence="1">N2F9704</strain>
    </source>
</reference>
<dbReference type="AlphaFoldDB" id="A0A8A3S5Q8"/>
<protein>
    <submittedName>
        <fullName evidence="1">DUF123 domain-containing protein</fullName>
    </submittedName>
</protein>
<gene>
    <name evidence="1" type="ORF">RJ40_08115</name>
</gene>
<reference evidence="1" key="1">
    <citation type="journal article" date="2001" name="Int. J. Syst. Evol. Microbiol.">
        <title>Methanofollis aquaemaris sp. nov., a methanogen isolated from an aquaculture fish pond.</title>
        <authorList>
            <person name="Lai M.C."/>
            <person name="Chen S.C."/>
        </authorList>
    </citation>
    <scope>NUCLEOTIDE SEQUENCE</scope>
    <source>
        <strain evidence="1">N2F9704</strain>
    </source>
</reference>
<dbReference type="Pfam" id="PF01986">
    <property type="entry name" value="DUF123"/>
    <property type="match status" value="1"/>
</dbReference>
<proteinExistence type="predicted"/>
<keyword evidence="2" id="KW-1185">Reference proteome</keyword>
<dbReference type="KEGG" id="maqe:RJ40_08115"/>